<dbReference type="Pfam" id="PF05036">
    <property type="entry name" value="SPOR"/>
    <property type="match status" value="1"/>
</dbReference>
<feature type="domain" description="SPOR" evidence="2">
    <location>
        <begin position="89"/>
        <end position="169"/>
    </location>
</feature>
<feature type="transmembrane region" description="Helical" evidence="1">
    <location>
        <begin position="12"/>
        <end position="38"/>
    </location>
</feature>
<keyword evidence="1" id="KW-1133">Transmembrane helix</keyword>
<dbReference type="GO" id="GO:0042834">
    <property type="term" value="F:peptidoglycan binding"/>
    <property type="evidence" value="ECO:0007669"/>
    <property type="project" value="InterPro"/>
</dbReference>
<dbReference type="STRING" id="292415.Tbd_2783"/>
<dbReference type="GO" id="GO:0032153">
    <property type="term" value="C:cell division site"/>
    <property type="evidence" value="ECO:0007669"/>
    <property type="project" value="TreeGrafter"/>
</dbReference>
<evidence type="ECO:0000313" key="3">
    <source>
        <dbReference type="EMBL" id="AAZ98736.1"/>
    </source>
</evidence>
<keyword evidence="3" id="KW-0131">Cell cycle</keyword>
<organism evidence="3 4">
    <name type="scientific">Thiobacillus denitrificans (strain ATCC 25259 / T1)</name>
    <dbReference type="NCBI Taxonomy" id="292415"/>
    <lineage>
        <taxon>Bacteria</taxon>
        <taxon>Pseudomonadati</taxon>
        <taxon>Pseudomonadota</taxon>
        <taxon>Betaproteobacteria</taxon>
        <taxon>Nitrosomonadales</taxon>
        <taxon>Thiobacillaceae</taxon>
        <taxon>Thiobacillus</taxon>
    </lineage>
</organism>
<dbReference type="OrthoDB" id="7063246at2"/>
<dbReference type="eggNOG" id="COG3087">
    <property type="taxonomic scope" value="Bacteria"/>
</dbReference>
<dbReference type="InterPro" id="IPR007730">
    <property type="entry name" value="SPOR-like_dom"/>
</dbReference>
<evidence type="ECO:0000256" key="1">
    <source>
        <dbReference type="SAM" id="Phobius"/>
    </source>
</evidence>
<proteinExistence type="predicted"/>
<dbReference type="InterPro" id="IPR036680">
    <property type="entry name" value="SPOR-like_sf"/>
</dbReference>
<dbReference type="SUPFAM" id="SSF110997">
    <property type="entry name" value="Sporulation related repeat"/>
    <property type="match status" value="1"/>
</dbReference>
<dbReference type="InterPro" id="IPR052521">
    <property type="entry name" value="Cell_div_SPOR-domain"/>
</dbReference>
<dbReference type="HOGENOM" id="CLU_076835_0_0_4"/>
<dbReference type="AlphaFoldDB" id="Q3SF79"/>
<reference evidence="3 4" key="1">
    <citation type="journal article" date="2006" name="J. Bacteriol.">
        <title>The genome sequence of the obligately chemolithoautotrophic, facultatively anaerobic bacterium Thiobacillus denitrificans.</title>
        <authorList>
            <person name="Beller H.R."/>
            <person name="Chain P.S."/>
            <person name="Letain T.E."/>
            <person name="Chakicherla A."/>
            <person name="Larimer F.W."/>
            <person name="Richardson P.M."/>
            <person name="Coleman M.A."/>
            <person name="Wood A.P."/>
            <person name="Kelly D.P."/>
        </authorList>
    </citation>
    <scope>NUCLEOTIDE SEQUENCE [LARGE SCALE GENOMIC DNA]</scope>
    <source>
        <strain evidence="3 4">ATCC 25259</strain>
    </source>
</reference>
<dbReference type="GO" id="GO:0032506">
    <property type="term" value="P:cytokinetic process"/>
    <property type="evidence" value="ECO:0007669"/>
    <property type="project" value="TreeGrafter"/>
</dbReference>
<dbReference type="KEGG" id="tbd:Tbd_2783"/>
<dbReference type="Proteomes" id="UP000008291">
    <property type="component" value="Chromosome"/>
</dbReference>
<dbReference type="RefSeq" id="WP_011313295.1">
    <property type="nucleotide sequence ID" value="NC_007404.1"/>
</dbReference>
<evidence type="ECO:0000259" key="2">
    <source>
        <dbReference type="PROSITE" id="PS51724"/>
    </source>
</evidence>
<dbReference type="Gene3D" id="3.30.70.1070">
    <property type="entry name" value="Sporulation related repeat"/>
    <property type="match status" value="1"/>
</dbReference>
<dbReference type="GO" id="GO:0030428">
    <property type="term" value="C:cell septum"/>
    <property type="evidence" value="ECO:0007669"/>
    <property type="project" value="TreeGrafter"/>
</dbReference>
<dbReference type="PANTHER" id="PTHR38687">
    <property type="entry name" value="CELL DIVISION PROTEIN DEDD-RELATED"/>
    <property type="match status" value="1"/>
</dbReference>
<sequence length="176" mass="18282">MAKPASRSAKRGGSSIFTGVLIGLIVGAVLAVAVAVWVTGSIPFKNDGEAVRRTPAPAAPATPEPAPSFDFYKVLPGGAPDELPSAEPAAVRPIYYLQAGAFQNPADADNLKAQLALLGVEAVIQTSDVADKGVFHRVRVGPFDAPADAERTRALLAENDISATLVKELPTQQETP</sequence>
<dbReference type="EMBL" id="CP000116">
    <property type="protein sequence ID" value="AAZ98736.1"/>
    <property type="molecule type" value="Genomic_DNA"/>
</dbReference>
<keyword evidence="1" id="KW-0812">Transmembrane</keyword>
<evidence type="ECO:0000313" key="4">
    <source>
        <dbReference type="Proteomes" id="UP000008291"/>
    </source>
</evidence>
<gene>
    <name evidence="3" type="ordered locus">Tbd_2783</name>
</gene>
<keyword evidence="4" id="KW-1185">Reference proteome</keyword>
<protein>
    <submittedName>
        <fullName evidence="3">Putative FtsN cell division protein</fullName>
    </submittedName>
</protein>
<dbReference type="PANTHER" id="PTHR38687:SF1">
    <property type="entry name" value="CELL DIVISION PROTEIN DEDD"/>
    <property type="match status" value="1"/>
</dbReference>
<keyword evidence="1" id="KW-0472">Membrane</keyword>
<keyword evidence="3" id="KW-0132">Cell division</keyword>
<name>Q3SF79_THIDA</name>
<dbReference type="PROSITE" id="PS51724">
    <property type="entry name" value="SPOR"/>
    <property type="match status" value="1"/>
</dbReference>
<accession>Q3SF79</accession>